<comment type="caution">
    <text evidence="1">The sequence shown here is derived from an EMBL/GenBank/DDBJ whole genome shotgun (WGS) entry which is preliminary data.</text>
</comment>
<organism evidence="1 2">
    <name type="scientific">Pyropia yezoensis</name>
    <name type="common">Susabi-nori</name>
    <name type="synonym">Porphyra yezoensis</name>
    <dbReference type="NCBI Taxonomy" id="2788"/>
    <lineage>
        <taxon>Eukaryota</taxon>
        <taxon>Rhodophyta</taxon>
        <taxon>Bangiophyceae</taxon>
        <taxon>Bangiales</taxon>
        <taxon>Bangiaceae</taxon>
        <taxon>Pyropia</taxon>
    </lineage>
</organism>
<accession>A0ACC3CG01</accession>
<reference evidence="1" key="1">
    <citation type="submission" date="2019-11" db="EMBL/GenBank/DDBJ databases">
        <title>Nori genome reveals adaptations in red seaweeds to the harsh intertidal environment.</title>
        <authorList>
            <person name="Wang D."/>
            <person name="Mao Y."/>
        </authorList>
    </citation>
    <scope>NUCLEOTIDE SEQUENCE</scope>
    <source>
        <tissue evidence="1">Gametophyte</tissue>
    </source>
</reference>
<evidence type="ECO:0000313" key="1">
    <source>
        <dbReference type="EMBL" id="KAK1869099.1"/>
    </source>
</evidence>
<name>A0ACC3CG01_PYRYE</name>
<sequence>MPFRPCTSGRRARAASRAWPAATTTATTAAAAAPTAPTATALTATAAAVAAAAVISVAVAVLFVLTSAAWWHGPAAPHPSLPSPPVRPAASVATAAPVAPVAAAAAAAATTAAVPVAVAAAVAAAAPSVGAAAMGFSLSPFAIDGEGGVRWSAQRVSPATTLFTPFPPASWTTFLSALSTLTSPTPHPLAVSFVGALAAAPPAAYAWECPPVTAESAAATPVQWAVVALPGLDRGGGDPTAFGRHLRGFPPGGVATFANLGGDATLVVPAPPAGGGGDSDGGSVGDGSGDGDSGGDGGSGGSGGGGSGGGGGGDALGPYAHIGAFVRGAPAPAVAALWAAVGDAVANRLATNGGQPLWLSTAGMGVPWLHVRLDDAPKYYQVEAYRALP</sequence>
<gene>
    <name evidence="1" type="ORF">I4F81_011581</name>
</gene>
<dbReference type="EMBL" id="CM020620">
    <property type="protein sequence ID" value="KAK1869099.1"/>
    <property type="molecule type" value="Genomic_DNA"/>
</dbReference>
<protein>
    <submittedName>
        <fullName evidence="1">Uncharacterized protein</fullName>
    </submittedName>
</protein>
<dbReference type="Proteomes" id="UP000798662">
    <property type="component" value="Chromosome 3"/>
</dbReference>
<evidence type="ECO:0000313" key="2">
    <source>
        <dbReference type="Proteomes" id="UP000798662"/>
    </source>
</evidence>
<keyword evidence="2" id="KW-1185">Reference proteome</keyword>
<proteinExistence type="predicted"/>